<dbReference type="RefSeq" id="XP_062645671.1">
    <property type="nucleotide sequence ID" value="XM_062785720.1"/>
</dbReference>
<proteinExistence type="predicted"/>
<protein>
    <submittedName>
        <fullName evidence="1">Uncharacterized protein</fullName>
    </submittedName>
</protein>
<dbReference type="Proteomes" id="UP001302602">
    <property type="component" value="Unassembled WGS sequence"/>
</dbReference>
<organism evidence="1 2">
    <name type="scientific">Parathielavia appendiculata</name>
    <dbReference type="NCBI Taxonomy" id="2587402"/>
    <lineage>
        <taxon>Eukaryota</taxon>
        <taxon>Fungi</taxon>
        <taxon>Dikarya</taxon>
        <taxon>Ascomycota</taxon>
        <taxon>Pezizomycotina</taxon>
        <taxon>Sordariomycetes</taxon>
        <taxon>Sordariomycetidae</taxon>
        <taxon>Sordariales</taxon>
        <taxon>Chaetomiaceae</taxon>
        <taxon>Parathielavia</taxon>
    </lineage>
</organism>
<dbReference type="GeneID" id="87822486"/>
<reference evidence="1" key="1">
    <citation type="journal article" date="2023" name="Mol. Phylogenet. Evol.">
        <title>Genome-scale phylogeny and comparative genomics of the fungal order Sordariales.</title>
        <authorList>
            <person name="Hensen N."/>
            <person name="Bonometti L."/>
            <person name="Westerberg I."/>
            <person name="Brannstrom I.O."/>
            <person name="Guillou S."/>
            <person name="Cros-Aarteil S."/>
            <person name="Calhoun S."/>
            <person name="Haridas S."/>
            <person name="Kuo A."/>
            <person name="Mondo S."/>
            <person name="Pangilinan J."/>
            <person name="Riley R."/>
            <person name="LaButti K."/>
            <person name="Andreopoulos B."/>
            <person name="Lipzen A."/>
            <person name="Chen C."/>
            <person name="Yan M."/>
            <person name="Daum C."/>
            <person name="Ng V."/>
            <person name="Clum A."/>
            <person name="Steindorff A."/>
            <person name="Ohm R.A."/>
            <person name="Martin F."/>
            <person name="Silar P."/>
            <person name="Natvig D.O."/>
            <person name="Lalanne C."/>
            <person name="Gautier V."/>
            <person name="Ament-Velasquez S.L."/>
            <person name="Kruys A."/>
            <person name="Hutchinson M.I."/>
            <person name="Powell A.J."/>
            <person name="Barry K."/>
            <person name="Miller A.N."/>
            <person name="Grigoriev I.V."/>
            <person name="Debuchy R."/>
            <person name="Gladieux P."/>
            <person name="Hiltunen Thoren M."/>
            <person name="Johannesson H."/>
        </authorList>
    </citation>
    <scope>NUCLEOTIDE SEQUENCE</scope>
    <source>
        <strain evidence="1">CBS 731.68</strain>
    </source>
</reference>
<evidence type="ECO:0000313" key="2">
    <source>
        <dbReference type="Proteomes" id="UP001302602"/>
    </source>
</evidence>
<reference evidence="1" key="2">
    <citation type="submission" date="2023-05" db="EMBL/GenBank/DDBJ databases">
        <authorList>
            <consortium name="Lawrence Berkeley National Laboratory"/>
            <person name="Steindorff A."/>
            <person name="Hensen N."/>
            <person name="Bonometti L."/>
            <person name="Westerberg I."/>
            <person name="Brannstrom I.O."/>
            <person name="Guillou S."/>
            <person name="Cros-Aarteil S."/>
            <person name="Calhoun S."/>
            <person name="Haridas S."/>
            <person name="Kuo A."/>
            <person name="Mondo S."/>
            <person name="Pangilinan J."/>
            <person name="Riley R."/>
            <person name="Labutti K."/>
            <person name="Andreopoulos B."/>
            <person name="Lipzen A."/>
            <person name="Chen C."/>
            <person name="Yanf M."/>
            <person name="Daum C."/>
            <person name="Ng V."/>
            <person name="Clum A."/>
            <person name="Ohm R."/>
            <person name="Martin F."/>
            <person name="Silar P."/>
            <person name="Natvig D."/>
            <person name="Lalanne C."/>
            <person name="Gautier V."/>
            <person name="Ament-Velasquez S.L."/>
            <person name="Kruys A."/>
            <person name="Hutchinson M.I."/>
            <person name="Powell A.J."/>
            <person name="Barry K."/>
            <person name="Miller A.N."/>
            <person name="Grigoriev I.V."/>
            <person name="Debuchy R."/>
            <person name="Gladieux P."/>
            <person name="Thoren M.H."/>
            <person name="Johannesson H."/>
        </authorList>
    </citation>
    <scope>NUCLEOTIDE SEQUENCE</scope>
    <source>
        <strain evidence="1">CBS 731.68</strain>
    </source>
</reference>
<gene>
    <name evidence="1" type="ORF">N657DRAFT_100558</name>
</gene>
<name>A0AAN6TX92_9PEZI</name>
<dbReference type="AlphaFoldDB" id="A0AAN6TX92"/>
<dbReference type="EMBL" id="MU853232">
    <property type="protein sequence ID" value="KAK4121900.1"/>
    <property type="molecule type" value="Genomic_DNA"/>
</dbReference>
<keyword evidence="2" id="KW-1185">Reference proteome</keyword>
<sequence>MVGGASWMLHAGRFFGQVHLVTKKLEVSAYVVLDLLVTTNESWTWSYHRSFQPSHYQITSAVSKWPGLRLDSSFETRMRAA</sequence>
<comment type="caution">
    <text evidence="1">The sequence shown here is derived from an EMBL/GenBank/DDBJ whole genome shotgun (WGS) entry which is preliminary data.</text>
</comment>
<evidence type="ECO:0000313" key="1">
    <source>
        <dbReference type="EMBL" id="KAK4121900.1"/>
    </source>
</evidence>
<accession>A0AAN6TX92</accession>